<protein>
    <recommendedName>
        <fullName evidence="3">PAAR domain-containing protein</fullName>
    </recommendedName>
</protein>
<dbReference type="RefSeq" id="WP_068907179.1">
    <property type="nucleotide sequence ID" value="NZ_LXEW01000008.1"/>
</dbReference>
<dbReference type="OrthoDB" id="6860016at2"/>
<dbReference type="AlphaFoldDB" id="A0A1B7K3H1"/>
<organism evidence="1 2">
    <name type="scientific">Providencia heimbachae ATCC 35613</name>
    <dbReference type="NCBI Taxonomy" id="1354272"/>
    <lineage>
        <taxon>Bacteria</taxon>
        <taxon>Pseudomonadati</taxon>
        <taxon>Pseudomonadota</taxon>
        <taxon>Gammaproteobacteria</taxon>
        <taxon>Enterobacterales</taxon>
        <taxon>Morganellaceae</taxon>
        <taxon>Providencia</taxon>
    </lineage>
</organism>
<dbReference type="Pfam" id="PF05488">
    <property type="entry name" value="PAAR_motif"/>
    <property type="match status" value="1"/>
</dbReference>
<dbReference type="InterPro" id="IPR008727">
    <property type="entry name" value="PAAR_motif"/>
</dbReference>
<evidence type="ECO:0000313" key="1">
    <source>
        <dbReference type="EMBL" id="OAT54702.1"/>
    </source>
</evidence>
<dbReference type="PATRIC" id="fig|1354272.4.peg.256"/>
<dbReference type="Gene3D" id="2.60.200.60">
    <property type="match status" value="1"/>
</dbReference>
<accession>A0A1B7K3H1</accession>
<dbReference type="CDD" id="cd14744">
    <property type="entry name" value="PAAR_CT_2"/>
    <property type="match status" value="1"/>
</dbReference>
<dbReference type="EMBL" id="LXEW01000008">
    <property type="protein sequence ID" value="OAT54702.1"/>
    <property type="molecule type" value="Genomic_DNA"/>
</dbReference>
<dbReference type="Proteomes" id="UP000078224">
    <property type="component" value="Unassembled WGS sequence"/>
</dbReference>
<name>A0A1B7K3H1_9GAMM</name>
<evidence type="ECO:0008006" key="3">
    <source>
        <dbReference type="Google" id="ProtNLM"/>
    </source>
</evidence>
<gene>
    <name evidence="1" type="ORF">M998_0246</name>
</gene>
<reference evidence="1 2" key="1">
    <citation type="submission" date="2016-04" db="EMBL/GenBank/DDBJ databases">
        <title>ATOL: Assembling a taxonomically balanced genome-scale reconstruction of the evolutionary history of the Enterobacteriaceae.</title>
        <authorList>
            <person name="Plunkett G.III."/>
            <person name="Neeno-Eckwall E.C."/>
            <person name="Glasner J.D."/>
            <person name="Perna N.T."/>
        </authorList>
    </citation>
    <scope>NUCLEOTIDE SEQUENCE [LARGE SCALE GENOMIC DNA]</scope>
    <source>
        <strain evidence="1 2">ATCC 35613</strain>
    </source>
</reference>
<proteinExistence type="predicted"/>
<sequence length="88" mass="9039">MPKNIILLGDKTSHGGTVITATSDIIVNGKKAAKVGDTVSCPKKGHGVNKIIQGASDFTCKGIPIAIEGCKTECGCTLISSSSDFVME</sequence>
<evidence type="ECO:0000313" key="2">
    <source>
        <dbReference type="Proteomes" id="UP000078224"/>
    </source>
</evidence>
<comment type="caution">
    <text evidence="1">The sequence shown here is derived from an EMBL/GenBank/DDBJ whole genome shotgun (WGS) entry which is preliminary data.</text>
</comment>
<keyword evidence="2" id="KW-1185">Reference proteome</keyword>